<dbReference type="GO" id="GO:0036159">
    <property type="term" value="P:inner dynein arm assembly"/>
    <property type="evidence" value="ECO:0007669"/>
    <property type="project" value="TreeGrafter"/>
</dbReference>
<dbReference type="InterPro" id="IPR056497">
    <property type="entry name" value="HEAT_DAAF5"/>
</dbReference>
<sequence length="838" mass="94850">MSFNIEEICENLQSDNRFKKLSTLQQLQGRCEKESSSQIHSLFDDTYLHLLKCYSDRFESVREKAVETVTVFINHLPPNDFHLTNIVSTLLGRMGQQETLEPSEEIRLQYVQQLYTLIDKYVGTGNNGSLQECYADVVCILAKALSDAFPAVQRLACSCVIELSKAADTMAIQPFTEKLTKPLYSMLNHKHSLARISAVEALGRLALHVDPKNDVLSHLIMEVSPLLMDSMPLVRRECGKLGVLLALELRDRYSFFERIIPFVLCCLKDDSPEVVTYIHPLWVKCGKQYYDENESELSKQEIADIPAKNYPPAVERPTIGCRAIVQRSLRLLSLITRESNDWKVNVRLHSLKLLYQFVLHAEAVMTAKFFEIYGDVARACRDEEPLVNAEAMKVADLMGRLFSYDDWIEHGFDGLVKNAKDGYLKCFYFMFTASLGTKLGDLVRISEILIQNEFSQTLKPQLQLYVLKMVETILLKSSEIEVKSEHDEQSNSANQDLNLNCYIATIKVMALSFDSEQSNAAELQEIGNGILAKIANRQKISISALHENLFVHALTYVQNLDAALDDLTEPILLLNGLINISKLRATYLQDLQNKINLVWENSADSAKVKIFTSISIVMLQWSETIDRPVAESTELLRSFVMCVVEPHLQWRAGANAESMRSLAMATLCAMSQGAIEEASFVLPDCVGKYLPNLLEDRAVATRHYSVKCLFNFGEVGVEQLKPIAYATLQRLDDPASGIRELAAAVIPKLRPKFSKVAVEEEGKFEYEIWEAFIKKAFDMMFLHYEGPEVRLQKSIKESIALLAEKYPEICKDSYKRTAAMSYNSLSLLELQSELPILV</sequence>
<dbReference type="Gene3D" id="1.25.10.10">
    <property type="entry name" value="Leucine-rich Repeat Variant"/>
    <property type="match status" value="1"/>
</dbReference>
<evidence type="ECO:0000313" key="3">
    <source>
        <dbReference type="EMBL" id="JAC01055.1"/>
    </source>
</evidence>
<dbReference type="GO" id="GO:0045505">
    <property type="term" value="F:dynein intermediate chain binding"/>
    <property type="evidence" value="ECO:0007669"/>
    <property type="project" value="TreeGrafter"/>
</dbReference>
<protein>
    <submittedName>
        <fullName evidence="3">HEAT repeat-containing protein 2</fullName>
    </submittedName>
</protein>
<dbReference type="PANTHER" id="PTHR16216:SF2">
    <property type="entry name" value="DYNEIN AXONEMAL ASSEMBLY FACTOR 5"/>
    <property type="match status" value="1"/>
</dbReference>
<dbReference type="SUPFAM" id="SSF48371">
    <property type="entry name" value="ARM repeat"/>
    <property type="match status" value="1"/>
</dbReference>
<dbReference type="PANTHER" id="PTHR16216">
    <property type="entry name" value="DYNEIN ASSEMBLY FACTOR 5, AXONEMAL"/>
    <property type="match status" value="1"/>
</dbReference>
<dbReference type="InterPro" id="IPR052623">
    <property type="entry name" value="DAAF5"/>
</dbReference>
<accession>W8CAQ9</accession>
<dbReference type="InterPro" id="IPR011989">
    <property type="entry name" value="ARM-like"/>
</dbReference>
<dbReference type="OrthoDB" id="413572at2759"/>
<reference evidence="3" key="1">
    <citation type="submission" date="2013-07" db="EMBL/GenBank/DDBJ databases">
        <authorList>
            <person name="Geib S."/>
        </authorList>
    </citation>
    <scope>NUCLEOTIDE SEQUENCE</scope>
</reference>
<dbReference type="InterPro" id="IPR057978">
    <property type="entry name" value="TPR_DAAF5"/>
</dbReference>
<evidence type="ECO:0000259" key="1">
    <source>
        <dbReference type="Pfam" id="PF24573"/>
    </source>
</evidence>
<organism evidence="3">
    <name type="scientific">Ceratitis capitata</name>
    <name type="common">Mediterranean fruit fly</name>
    <name type="synonym">Tephritis capitata</name>
    <dbReference type="NCBI Taxonomy" id="7213"/>
    <lineage>
        <taxon>Eukaryota</taxon>
        <taxon>Metazoa</taxon>
        <taxon>Ecdysozoa</taxon>
        <taxon>Arthropoda</taxon>
        <taxon>Hexapoda</taxon>
        <taxon>Insecta</taxon>
        <taxon>Pterygota</taxon>
        <taxon>Neoptera</taxon>
        <taxon>Endopterygota</taxon>
        <taxon>Diptera</taxon>
        <taxon>Brachycera</taxon>
        <taxon>Muscomorpha</taxon>
        <taxon>Tephritoidea</taxon>
        <taxon>Tephritidae</taxon>
        <taxon>Ceratitis</taxon>
        <taxon>Ceratitis</taxon>
    </lineage>
</organism>
<reference evidence="3" key="2">
    <citation type="journal article" date="2014" name="BMC Genomics">
        <title>A genomic perspective to assessing quality of mass-reared SIT flies used in Mediterranean fruit fly (Ceratitis capitata) eradication in California.</title>
        <authorList>
            <person name="Calla B."/>
            <person name="Hall B."/>
            <person name="Hou S."/>
            <person name="Geib S.M."/>
        </authorList>
    </citation>
    <scope>NUCLEOTIDE SEQUENCE</scope>
</reference>
<dbReference type="InterPro" id="IPR016024">
    <property type="entry name" value="ARM-type_fold"/>
</dbReference>
<dbReference type="Pfam" id="PF25757">
    <property type="entry name" value="TPR_DNAAF5"/>
    <property type="match status" value="1"/>
</dbReference>
<gene>
    <name evidence="3" type="primary">HEAT2</name>
</gene>
<dbReference type="EMBL" id="GAMC01005501">
    <property type="protein sequence ID" value="JAC01055.1"/>
    <property type="molecule type" value="mRNA"/>
</dbReference>
<proteinExistence type="evidence at transcript level"/>
<dbReference type="Pfam" id="PF24573">
    <property type="entry name" value="HEAT_DAAF5"/>
    <property type="match status" value="1"/>
</dbReference>
<dbReference type="AlphaFoldDB" id="W8CAQ9"/>
<feature type="domain" description="Dynein axonemal assembly factor 5 HEAT-repeat" evidence="1">
    <location>
        <begin position="308"/>
        <end position="477"/>
    </location>
</feature>
<evidence type="ECO:0000259" key="2">
    <source>
        <dbReference type="Pfam" id="PF25757"/>
    </source>
</evidence>
<dbReference type="GO" id="GO:0003341">
    <property type="term" value="P:cilium movement"/>
    <property type="evidence" value="ECO:0007669"/>
    <property type="project" value="TreeGrafter"/>
</dbReference>
<name>W8CAQ9_CERCA</name>
<feature type="domain" description="Dynein axonemal assembly factor 5 TPR repeats" evidence="2">
    <location>
        <begin position="12"/>
        <end position="299"/>
    </location>
</feature>
<dbReference type="GO" id="GO:0005737">
    <property type="term" value="C:cytoplasm"/>
    <property type="evidence" value="ECO:0007669"/>
    <property type="project" value="TreeGrafter"/>
</dbReference>
<dbReference type="GO" id="GO:0036158">
    <property type="term" value="P:outer dynein arm assembly"/>
    <property type="evidence" value="ECO:0007669"/>
    <property type="project" value="TreeGrafter"/>
</dbReference>